<evidence type="ECO:0000256" key="6">
    <source>
        <dbReference type="ARBA" id="ARBA00022989"/>
    </source>
</evidence>
<reference evidence="11" key="1">
    <citation type="journal article" date="2019" name="Int. J. Syst. Evol. Microbiol.">
        <title>The Global Catalogue of Microorganisms (GCM) 10K type strain sequencing project: providing services to taxonomists for standard genome sequencing and annotation.</title>
        <authorList>
            <consortium name="The Broad Institute Genomics Platform"/>
            <consortium name="The Broad Institute Genome Sequencing Center for Infectious Disease"/>
            <person name="Wu L."/>
            <person name="Ma J."/>
        </authorList>
    </citation>
    <scope>NUCLEOTIDE SEQUENCE [LARGE SCALE GENOMIC DNA]</scope>
    <source>
        <strain evidence="11">JCM 18303</strain>
    </source>
</reference>
<comment type="caution">
    <text evidence="10">The sequence shown here is derived from an EMBL/GenBank/DDBJ whole genome shotgun (WGS) entry which is preliminary data.</text>
</comment>
<feature type="transmembrane region" description="Helical" evidence="9">
    <location>
        <begin position="363"/>
        <end position="386"/>
    </location>
</feature>
<feature type="compositionally biased region" description="Low complexity" evidence="8">
    <location>
        <begin position="13"/>
        <end position="33"/>
    </location>
</feature>
<evidence type="ECO:0000256" key="2">
    <source>
        <dbReference type="ARBA" id="ARBA00022475"/>
    </source>
</evidence>
<feature type="transmembrane region" description="Helical" evidence="9">
    <location>
        <begin position="464"/>
        <end position="485"/>
    </location>
</feature>
<accession>A0ABP9Q6T9</accession>
<dbReference type="EMBL" id="BAABJP010000015">
    <property type="protein sequence ID" value="GAA5157552.1"/>
    <property type="molecule type" value="Genomic_DNA"/>
</dbReference>
<feature type="transmembrane region" description="Helical" evidence="9">
    <location>
        <begin position="236"/>
        <end position="260"/>
    </location>
</feature>
<proteinExistence type="predicted"/>
<protein>
    <recommendedName>
        <fullName evidence="12">Peptidoglycan lipid II flippase</fullName>
    </recommendedName>
</protein>
<evidence type="ECO:0000256" key="4">
    <source>
        <dbReference type="ARBA" id="ARBA00022960"/>
    </source>
</evidence>
<sequence>MDDDGPRASPPTESAVAEPPVSASTVAAVGSTADGDEARPSTARGSITVAAWTLISRITGLLRVVVIGAVLGPTFFANAFLSANTIPGLATTALAGPVLALVLVPTLVRSMTEHGMAASVRLLSRINGYMMFWSSVTAGALTIASPLVALAVTAGIPDGDTRWRAWRLTIVVLLFVGPQILCFVLATIGAAVQQARGRFALSSAAPALENVGLIATMAVVWVLYDSGLDVPDVPISMVLVLSVGATLSVALHAAAQLFGAHRAGLPMRVRGGWRSDPEARAATYRLRRSVIVAVFPVLAMFAMVAVAATVPGGVFVFQTALAVYFVIAALGSKAVTSAALPGLSAAARDGDSVRFSAAWRQALNYSLMASLPALCLLLAFAEPVAATLANGELHNPTVIGWLTGCLMVLAVSQCAQAVYETARQTLFARLDTRGPRRSSTALMVVRMVVALSTLLLPADGYRLVGLACAVLAADVAAAVITVFLVRKDLGSERLFDLRRLAVIGVAVLAMLPATALGSWLVQHLVDDRWPRVAVSLATGAAAVVCFGLVFALLSGQLPTLLAQVRARLGPR</sequence>
<evidence type="ECO:0000256" key="5">
    <source>
        <dbReference type="ARBA" id="ARBA00022984"/>
    </source>
</evidence>
<feature type="transmembrane region" description="Helical" evidence="9">
    <location>
        <begin position="86"/>
        <end position="108"/>
    </location>
</feature>
<keyword evidence="4" id="KW-0133">Cell shape</keyword>
<keyword evidence="5" id="KW-0573">Peptidoglycan synthesis</keyword>
<keyword evidence="7 9" id="KW-0472">Membrane</keyword>
<dbReference type="Proteomes" id="UP001428817">
    <property type="component" value="Unassembled WGS sequence"/>
</dbReference>
<name>A0ABP9Q6T9_9PSEU</name>
<feature type="transmembrane region" description="Helical" evidence="9">
    <location>
        <begin position="129"/>
        <end position="156"/>
    </location>
</feature>
<dbReference type="InterPro" id="IPR051050">
    <property type="entry name" value="Lipid_II_flippase_MurJ/MviN"/>
</dbReference>
<evidence type="ECO:0000256" key="9">
    <source>
        <dbReference type="SAM" id="Phobius"/>
    </source>
</evidence>
<gene>
    <name evidence="10" type="ORF">GCM10023321_35960</name>
</gene>
<evidence type="ECO:0000256" key="8">
    <source>
        <dbReference type="SAM" id="MobiDB-lite"/>
    </source>
</evidence>
<keyword evidence="6 9" id="KW-1133">Transmembrane helix</keyword>
<organism evidence="10 11">
    <name type="scientific">Pseudonocardia eucalypti</name>
    <dbReference type="NCBI Taxonomy" id="648755"/>
    <lineage>
        <taxon>Bacteria</taxon>
        <taxon>Bacillati</taxon>
        <taxon>Actinomycetota</taxon>
        <taxon>Actinomycetes</taxon>
        <taxon>Pseudonocardiales</taxon>
        <taxon>Pseudonocardiaceae</taxon>
        <taxon>Pseudonocardia</taxon>
    </lineage>
</organism>
<keyword evidence="11" id="KW-1185">Reference proteome</keyword>
<feature type="region of interest" description="Disordered" evidence="8">
    <location>
        <begin position="1"/>
        <end position="41"/>
    </location>
</feature>
<feature type="transmembrane region" description="Helical" evidence="9">
    <location>
        <begin position="532"/>
        <end position="553"/>
    </location>
</feature>
<feature type="transmembrane region" description="Helical" evidence="9">
    <location>
        <begin position="497"/>
        <end position="520"/>
    </location>
</feature>
<feature type="transmembrane region" description="Helical" evidence="9">
    <location>
        <begin position="322"/>
        <end position="343"/>
    </location>
</feature>
<dbReference type="Pfam" id="PF03023">
    <property type="entry name" value="MurJ"/>
    <property type="match status" value="1"/>
</dbReference>
<keyword evidence="3 9" id="KW-0812">Transmembrane</keyword>
<dbReference type="InterPro" id="IPR004268">
    <property type="entry name" value="MurJ"/>
</dbReference>
<evidence type="ECO:0000256" key="7">
    <source>
        <dbReference type="ARBA" id="ARBA00023136"/>
    </source>
</evidence>
<feature type="transmembrane region" description="Helical" evidence="9">
    <location>
        <begin position="168"/>
        <end position="192"/>
    </location>
</feature>
<dbReference type="PANTHER" id="PTHR47019:SF1">
    <property type="entry name" value="LIPID II FLIPPASE MURJ"/>
    <property type="match status" value="1"/>
</dbReference>
<evidence type="ECO:0000313" key="10">
    <source>
        <dbReference type="EMBL" id="GAA5157552.1"/>
    </source>
</evidence>
<dbReference type="RefSeq" id="WP_185059301.1">
    <property type="nucleotide sequence ID" value="NZ_BAABJP010000015.1"/>
</dbReference>
<dbReference type="PANTHER" id="PTHR47019">
    <property type="entry name" value="LIPID II FLIPPASE MURJ"/>
    <property type="match status" value="1"/>
</dbReference>
<comment type="subcellular location">
    <subcellularLocation>
        <location evidence="1">Cell membrane</location>
        <topology evidence="1">Multi-pass membrane protein</topology>
    </subcellularLocation>
</comment>
<evidence type="ECO:0008006" key="12">
    <source>
        <dbReference type="Google" id="ProtNLM"/>
    </source>
</evidence>
<evidence type="ECO:0000256" key="1">
    <source>
        <dbReference type="ARBA" id="ARBA00004651"/>
    </source>
</evidence>
<feature type="transmembrane region" description="Helical" evidence="9">
    <location>
        <begin position="61"/>
        <end position="80"/>
    </location>
</feature>
<evidence type="ECO:0000256" key="3">
    <source>
        <dbReference type="ARBA" id="ARBA00022692"/>
    </source>
</evidence>
<keyword evidence="2" id="KW-1003">Cell membrane</keyword>
<feature type="transmembrane region" description="Helical" evidence="9">
    <location>
        <begin position="290"/>
        <end position="310"/>
    </location>
</feature>
<feature type="transmembrane region" description="Helical" evidence="9">
    <location>
        <begin position="398"/>
        <end position="419"/>
    </location>
</feature>
<feature type="transmembrane region" description="Helical" evidence="9">
    <location>
        <begin position="204"/>
        <end position="224"/>
    </location>
</feature>
<feature type="transmembrane region" description="Helical" evidence="9">
    <location>
        <begin position="440"/>
        <end position="458"/>
    </location>
</feature>
<evidence type="ECO:0000313" key="11">
    <source>
        <dbReference type="Proteomes" id="UP001428817"/>
    </source>
</evidence>